<dbReference type="SUPFAM" id="SSF55658">
    <property type="entry name" value="L9 N-domain-like"/>
    <property type="match status" value="1"/>
</dbReference>
<feature type="region of interest" description="Disordered" evidence="9">
    <location>
        <begin position="235"/>
        <end position="289"/>
    </location>
</feature>
<proteinExistence type="inferred from homology"/>
<feature type="domain" description="Large ribosomal subunit protein bL9m N-terminal" evidence="12">
    <location>
        <begin position="29"/>
        <end position="61"/>
    </location>
</feature>
<feature type="domain" description="Large ribosomal subunit protein bL9m C-terminal" evidence="11">
    <location>
        <begin position="131"/>
        <end position="215"/>
    </location>
</feature>
<dbReference type="GO" id="GO:0005739">
    <property type="term" value="C:mitochondrion"/>
    <property type="evidence" value="ECO:0007669"/>
    <property type="project" value="UniProtKB-SubCell"/>
</dbReference>
<dbReference type="InterPro" id="IPR036935">
    <property type="entry name" value="Ribosomal_bL9_N_sf"/>
</dbReference>
<dbReference type="Gene3D" id="3.40.5.10">
    <property type="entry name" value="Ribosomal protein L9, N-terminal domain"/>
    <property type="match status" value="1"/>
</dbReference>
<dbReference type="Pfam" id="PF22078">
    <property type="entry name" value="Ribosomal_bL9m_C"/>
    <property type="match status" value="1"/>
</dbReference>
<dbReference type="EMBL" id="JANIIK010000039">
    <property type="protein sequence ID" value="KAJ3608607.1"/>
    <property type="molecule type" value="Genomic_DNA"/>
</dbReference>
<evidence type="ECO:0000259" key="11">
    <source>
        <dbReference type="Pfam" id="PF22078"/>
    </source>
</evidence>
<keyword evidence="4" id="KW-0689">Ribosomal protein</keyword>
<dbReference type="GO" id="GO:0003735">
    <property type="term" value="F:structural constituent of ribosome"/>
    <property type="evidence" value="ECO:0007669"/>
    <property type="project" value="InterPro"/>
</dbReference>
<sequence length="289" mass="32272">MWGSSRRVLQEVVTAHVKAFSQTTCKNTVVVERWWQIPLAREGQTPRIHPRRHRIYKLVEDTKLAPKETKMQLILTQTVAKVGGRGDTVTVKKSVGRNKLLAKGFAVYSSPENKQMFAEEVRVLQEGKPEDRIQTRTGLLTVDFLKCSQLKVHQWPSGDYTLTKEIACRQFSGKLGVIVPLHALRLPDEPIKDVGEYWCEVTVNGIDIVRIPVLVLPYEDKSAVAQKRLKELRQEAEDSIAAEASPEMAAHALEASEVSSDSDGMSTASPEPLPAEDKTGPPTENRPKD</sequence>
<protein>
    <recommendedName>
        <fullName evidence="7">Large ribosomal subunit protein bL9m</fullName>
    </recommendedName>
    <alternativeName>
        <fullName evidence="8">39S ribosomal protein L9, mitochondrial</fullName>
    </alternativeName>
</protein>
<dbReference type="InterPro" id="IPR000244">
    <property type="entry name" value="Ribosomal_bL9"/>
</dbReference>
<evidence type="ECO:0000256" key="1">
    <source>
        <dbReference type="ARBA" id="ARBA00004173"/>
    </source>
</evidence>
<dbReference type="Proteomes" id="UP001148018">
    <property type="component" value="Unassembled WGS sequence"/>
</dbReference>
<dbReference type="OrthoDB" id="5555409at2759"/>
<organism evidence="13 14">
    <name type="scientific">Muraenolepis orangiensis</name>
    <name type="common">Patagonian moray cod</name>
    <dbReference type="NCBI Taxonomy" id="630683"/>
    <lineage>
        <taxon>Eukaryota</taxon>
        <taxon>Metazoa</taxon>
        <taxon>Chordata</taxon>
        <taxon>Craniata</taxon>
        <taxon>Vertebrata</taxon>
        <taxon>Euteleostomi</taxon>
        <taxon>Actinopterygii</taxon>
        <taxon>Neopterygii</taxon>
        <taxon>Teleostei</taxon>
        <taxon>Neoteleostei</taxon>
        <taxon>Acanthomorphata</taxon>
        <taxon>Zeiogadaria</taxon>
        <taxon>Gadariae</taxon>
        <taxon>Gadiformes</taxon>
        <taxon>Muraenolepidoidei</taxon>
        <taxon>Muraenolepididae</taxon>
        <taxon>Muraenolepis</taxon>
    </lineage>
</organism>
<dbReference type="GO" id="GO:1990904">
    <property type="term" value="C:ribonucleoprotein complex"/>
    <property type="evidence" value="ECO:0007669"/>
    <property type="project" value="UniProtKB-KW"/>
</dbReference>
<name>A0A9Q0IPU2_9TELE</name>
<dbReference type="Pfam" id="PF01281">
    <property type="entry name" value="Ribosomal_L9_N"/>
    <property type="match status" value="1"/>
</dbReference>
<keyword evidence="6" id="KW-0687">Ribonucleoprotein</keyword>
<evidence type="ECO:0000313" key="13">
    <source>
        <dbReference type="EMBL" id="KAJ3608607.1"/>
    </source>
</evidence>
<evidence type="ECO:0000256" key="7">
    <source>
        <dbReference type="ARBA" id="ARBA00035194"/>
    </source>
</evidence>
<evidence type="ECO:0000256" key="9">
    <source>
        <dbReference type="SAM" id="MobiDB-lite"/>
    </source>
</evidence>
<keyword evidence="3" id="KW-0809">Transit peptide</keyword>
<evidence type="ECO:0000259" key="12">
    <source>
        <dbReference type="Pfam" id="PF25131"/>
    </source>
</evidence>
<evidence type="ECO:0000259" key="10">
    <source>
        <dbReference type="Pfam" id="PF01281"/>
    </source>
</evidence>
<gene>
    <name evidence="13" type="ORF">NHX12_023139</name>
</gene>
<comment type="subcellular location">
    <subcellularLocation>
        <location evidence="1">Mitochondrion</location>
    </subcellularLocation>
</comment>
<reference evidence="13" key="1">
    <citation type="submission" date="2022-07" db="EMBL/GenBank/DDBJ databases">
        <title>Chromosome-level genome of Muraenolepis orangiensis.</title>
        <authorList>
            <person name="Kim J."/>
        </authorList>
    </citation>
    <scope>NUCLEOTIDE SEQUENCE</scope>
    <source>
        <strain evidence="13">KU_S4_2022</strain>
        <tissue evidence="13">Muscle</tissue>
    </source>
</reference>
<feature type="compositionally biased region" description="Polar residues" evidence="9">
    <location>
        <begin position="257"/>
        <end position="269"/>
    </location>
</feature>
<dbReference type="Pfam" id="PF25131">
    <property type="entry name" value="bL9m_N"/>
    <property type="match status" value="1"/>
</dbReference>
<feature type="compositionally biased region" description="Basic and acidic residues" evidence="9">
    <location>
        <begin position="275"/>
        <end position="289"/>
    </location>
</feature>
<evidence type="ECO:0000256" key="5">
    <source>
        <dbReference type="ARBA" id="ARBA00023128"/>
    </source>
</evidence>
<dbReference type="InterPro" id="IPR056864">
    <property type="entry name" value="MRP-L9_N"/>
</dbReference>
<evidence type="ECO:0000256" key="2">
    <source>
        <dbReference type="ARBA" id="ARBA00010605"/>
    </source>
</evidence>
<dbReference type="GO" id="GO:0006412">
    <property type="term" value="P:translation"/>
    <property type="evidence" value="ECO:0007669"/>
    <property type="project" value="InterPro"/>
</dbReference>
<evidence type="ECO:0000256" key="4">
    <source>
        <dbReference type="ARBA" id="ARBA00022980"/>
    </source>
</evidence>
<evidence type="ECO:0000256" key="6">
    <source>
        <dbReference type="ARBA" id="ARBA00023274"/>
    </source>
</evidence>
<evidence type="ECO:0000256" key="3">
    <source>
        <dbReference type="ARBA" id="ARBA00022946"/>
    </source>
</evidence>
<keyword evidence="14" id="KW-1185">Reference proteome</keyword>
<dbReference type="FunFam" id="3.40.5.10:FF:000005">
    <property type="entry name" value="39S ribosomal protein L9, mitochondrial"/>
    <property type="match status" value="1"/>
</dbReference>
<dbReference type="AlphaFoldDB" id="A0A9Q0IPU2"/>
<dbReference type="GO" id="GO:0005840">
    <property type="term" value="C:ribosome"/>
    <property type="evidence" value="ECO:0007669"/>
    <property type="project" value="UniProtKB-KW"/>
</dbReference>
<feature type="domain" description="Ribosomal protein L9" evidence="10">
    <location>
        <begin position="71"/>
        <end position="116"/>
    </location>
</feature>
<feature type="compositionally biased region" description="Low complexity" evidence="9">
    <location>
        <begin position="241"/>
        <end position="252"/>
    </location>
</feature>
<keyword evidence="5" id="KW-0496">Mitochondrion</keyword>
<evidence type="ECO:0000256" key="8">
    <source>
        <dbReference type="ARBA" id="ARBA00035381"/>
    </source>
</evidence>
<comment type="similarity">
    <text evidence="2">Belongs to the bacterial ribosomal protein bL9 family.</text>
</comment>
<dbReference type="InterPro" id="IPR054302">
    <property type="entry name" value="Ribosomal_bL9m_C"/>
</dbReference>
<accession>A0A9Q0IPU2</accession>
<comment type="caution">
    <text evidence="13">The sequence shown here is derived from an EMBL/GenBank/DDBJ whole genome shotgun (WGS) entry which is preliminary data.</text>
</comment>
<dbReference type="PANTHER" id="PTHR21368">
    <property type="entry name" value="50S RIBOSOMAL PROTEIN L9"/>
    <property type="match status" value="1"/>
</dbReference>
<dbReference type="InterPro" id="IPR020070">
    <property type="entry name" value="Ribosomal_bL9_N"/>
</dbReference>
<dbReference type="InterPro" id="IPR009027">
    <property type="entry name" value="Ribosomal_bL9/RNase_H1_N"/>
</dbReference>
<evidence type="ECO:0000313" key="14">
    <source>
        <dbReference type="Proteomes" id="UP001148018"/>
    </source>
</evidence>